<feature type="domain" description="DNA polymerase III delta N-terminal" evidence="9">
    <location>
        <begin position="5"/>
        <end position="128"/>
    </location>
</feature>
<comment type="catalytic activity">
    <reaction evidence="8">
        <text>DNA(n) + a 2'-deoxyribonucleoside 5'-triphosphate = DNA(n+1) + diphosphate</text>
        <dbReference type="Rhea" id="RHEA:22508"/>
        <dbReference type="Rhea" id="RHEA-COMP:17339"/>
        <dbReference type="Rhea" id="RHEA-COMP:17340"/>
        <dbReference type="ChEBI" id="CHEBI:33019"/>
        <dbReference type="ChEBI" id="CHEBI:61560"/>
        <dbReference type="ChEBI" id="CHEBI:173112"/>
        <dbReference type="EC" id="2.7.7.7"/>
    </reaction>
</comment>
<dbReference type="Gene3D" id="1.10.8.60">
    <property type="match status" value="1"/>
</dbReference>
<evidence type="ECO:0000256" key="2">
    <source>
        <dbReference type="ARBA" id="ARBA00017703"/>
    </source>
</evidence>
<proteinExistence type="inferred from homology"/>
<evidence type="ECO:0000259" key="9">
    <source>
        <dbReference type="Pfam" id="PF06144"/>
    </source>
</evidence>
<name>A0ABX2SY23_9BACL</name>
<dbReference type="EMBL" id="JACBYF010000004">
    <property type="protein sequence ID" value="NYS47195.1"/>
    <property type="molecule type" value="Genomic_DNA"/>
</dbReference>
<evidence type="ECO:0000256" key="1">
    <source>
        <dbReference type="ARBA" id="ARBA00012417"/>
    </source>
</evidence>
<keyword evidence="12" id="KW-1185">Reference proteome</keyword>
<sequence length="325" mass="38198">MKNIYLLNGENEIAISEFQYEIAKKYLKNELTDFNYIKINMLENKISDLIYECQSSGFFSEKKVVIADNSIFFMAKPKKTKIEYNIDELIEYIKNPNEEVLLIFKCLDNIDSRKKIVKEIKQHGEVKTINNFNAEDLQKYTVEYLNKLDIKISKDVARFLIDYSGLELSGLKKELEKLELLCKNEITIDDIKNTVVKSLEYDIFSLTNELFSRNYEALRGVYNNLKLNGEEPVFLLSLISSQIRTYLKVKILLLENYSQKEIASKLNIHPYRVQLAAQKVYNYDIKLLMNILVLCKNYDRDLKTINIDKYTMFDIFINKLIALID</sequence>
<keyword evidence="3 11" id="KW-0808">Transferase</keyword>
<accession>A0ABX2SY23</accession>
<reference evidence="11 12" key="1">
    <citation type="submission" date="2020-07" db="EMBL/GenBank/DDBJ databases">
        <title>MOT database genomes.</title>
        <authorList>
            <person name="Joseph S."/>
            <person name="Aduse-Opoku J."/>
            <person name="Hashim A."/>
            <person name="Wade W."/>
            <person name="Curtis M."/>
        </authorList>
    </citation>
    <scope>NUCLEOTIDE SEQUENCE [LARGE SCALE GENOMIC DNA]</scope>
    <source>
        <strain evidence="11 12">CIP 106318</strain>
    </source>
</reference>
<dbReference type="Gene3D" id="1.20.272.10">
    <property type="match status" value="1"/>
</dbReference>
<dbReference type="PANTHER" id="PTHR34388:SF1">
    <property type="entry name" value="DNA POLYMERASE III SUBUNIT DELTA"/>
    <property type="match status" value="1"/>
</dbReference>
<dbReference type="NCBIfam" id="TIGR01128">
    <property type="entry name" value="holA"/>
    <property type="match status" value="1"/>
</dbReference>
<evidence type="ECO:0000313" key="11">
    <source>
        <dbReference type="EMBL" id="NYS47195.1"/>
    </source>
</evidence>
<organism evidence="11 12">
    <name type="scientific">Gemelliphila palaticanis</name>
    <dbReference type="NCBI Taxonomy" id="81950"/>
    <lineage>
        <taxon>Bacteria</taxon>
        <taxon>Bacillati</taxon>
        <taxon>Bacillota</taxon>
        <taxon>Bacilli</taxon>
        <taxon>Bacillales</taxon>
        <taxon>Gemellaceae</taxon>
        <taxon>Gemelliphila</taxon>
    </lineage>
</organism>
<evidence type="ECO:0000256" key="5">
    <source>
        <dbReference type="ARBA" id="ARBA00022705"/>
    </source>
</evidence>
<dbReference type="InterPro" id="IPR027417">
    <property type="entry name" value="P-loop_NTPase"/>
</dbReference>
<evidence type="ECO:0000256" key="6">
    <source>
        <dbReference type="ARBA" id="ARBA00022932"/>
    </source>
</evidence>
<dbReference type="SUPFAM" id="SSF48019">
    <property type="entry name" value="post-AAA+ oligomerization domain-like"/>
    <property type="match status" value="1"/>
</dbReference>
<keyword evidence="5" id="KW-0235">DNA replication</keyword>
<dbReference type="GO" id="GO:0003887">
    <property type="term" value="F:DNA-directed DNA polymerase activity"/>
    <property type="evidence" value="ECO:0007669"/>
    <property type="project" value="UniProtKB-EC"/>
</dbReference>
<keyword evidence="6" id="KW-0239">DNA-directed DNA polymerase</keyword>
<dbReference type="EC" id="2.7.7.7" evidence="1"/>
<keyword evidence="4 11" id="KW-0548">Nucleotidyltransferase</keyword>
<dbReference type="InterPro" id="IPR048466">
    <property type="entry name" value="DNA_pol3_delta-like_C"/>
</dbReference>
<dbReference type="InterPro" id="IPR008921">
    <property type="entry name" value="DNA_pol3_clamp-load_cplx_C"/>
</dbReference>
<dbReference type="Proteomes" id="UP000531840">
    <property type="component" value="Unassembled WGS sequence"/>
</dbReference>
<comment type="caution">
    <text evidence="11">The sequence shown here is derived from an EMBL/GenBank/DDBJ whole genome shotgun (WGS) entry which is preliminary data.</text>
</comment>
<protein>
    <recommendedName>
        <fullName evidence="2">DNA polymerase III subunit delta</fullName>
        <ecNumber evidence="1">2.7.7.7</ecNumber>
    </recommendedName>
</protein>
<evidence type="ECO:0000256" key="3">
    <source>
        <dbReference type="ARBA" id="ARBA00022679"/>
    </source>
</evidence>
<dbReference type="SUPFAM" id="SSF52540">
    <property type="entry name" value="P-loop containing nucleoside triphosphate hydrolases"/>
    <property type="match status" value="1"/>
</dbReference>
<evidence type="ECO:0000259" key="10">
    <source>
        <dbReference type="Pfam" id="PF21694"/>
    </source>
</evidence>
<dbReference type="PANTHER" id="PTHR34388">
    <property type="entry name" value="DNA POLYMERASE III SUBUNIT DELTA"/>
    <property type="match status" value="1"/>
</dbReference>
<evidence type="ECO:0000256" key="8">
    <source>
        <dbReference type="ARBA" id="ARBA00049244"/>
    </source>
</evidence>
<feature type="domain" description="DNA polymerase III delta subunit-like C-terminal" evidence="10">
    <location>
        <begin position="201"/>
        <end position="319"/>
    </location>
</feature>
<evidence type="ECO:0000313" key="12">
    <source>
        <dbReference type="Proteomes" id="UP000531840"/>
    </source>
</evidence>
<gene>
    <name evidence="11" type="primary">holA</name>
    <name evidence="11" type="ORF">HZY85_03165</name>
</gene>
<evidence type="ECO:0000256" key="4">
    <source>
        <dbReference type="ARBA" id="ARBA00022695"/>
    </source>
</evidence>
<comment type="similarity">
    <text evidence="7">Belongs to the DNA polymerase HolA subunit family.</text>
</comment>
<dbReference type="RefSeq" id="WP_179940801.1">
    <property type="nucleotide sequence ID" value="NZ_JACBYF010000004.1"/>
</dbReference>
<dbReference type="InterPro" id="IPR010372">
    <property type="entry name" value="DNA_pol3_delta_N"/>
</dbReference>
<dbReference type="Gene3D" id="3.40.50.300">
    <property type="entry name" value="P-loop containing nucleotide triphosphate hydrolases"/>
    <property type="match status" value="1"/>
</dbReference>
<dbReference type="Pfam" id="PF06144">
    <property type="entry name" value="DNA_pol3_delta"/>
    <property type="match status" value="1"/>
</dbReference>
<dbReference type="InterPro" id="IPR005790">
    <property type="entry name" value="DNA_polIII_delta"/>
</dbReference>
<evidence type="ECO:0000256" key="7">
    <source>
        <dbReference type="ARBA" id="ARBA00034754"/>
    </source>
</evidence>
<dbReference type="Pfam" id="PF21694">
    <property type="entry name" value="DNA_pol3_delta_C"/>
    <property type="match status" value="1"/>
</dbReference>